<dbReference type="AlphaFoldDB" id="A0A5N8WPI2"/>
<gene>
    <name evidence="11" type="ORF">FPZ41_05935</name>
</gene>
<protein>
    <recommendedName>
        <fullName evidence="3">alcohol dehydrogenase</fullName>
        <ecNumber evidence="3">1.1.1.1</ecNumber>
    </recommendedName>
</protein>
<dbReference type="PROSITE" id="PS00059">
    <property type="entry name" value="ADH_ZINC"/>
    <property type="match status" value="1"/>
</dbReference>
<dbReference type="EMBL" id="VMNX01000010">
    <property type="protein sequence ID" value="MPY48145.1"/>
    <property type="molecule type" value="Genomic_DNA"/>
</dbReference>
<dbReference type="InterPro" id="IPR013154">
    <property type="entry name" value="ADH-like_N"/>
</dbReference>
<comment type="catalytic activity">
    <reaction evidence="8">
        <text>a primary alcohol + NAD(+) = an aldehyde + NADH + H(+)</text>
        <dbReference type="Rhea" id="RHEA:10736"/>
        <dbReference type="ChEBI" id="CHEBI:15378"/>
        <dbReference type="ChEBI" id="CHEBI:15734"/>
        <dbReference type="ChEBI" id="CHEBI:17478"/>
        <dbReference type="ChEBI" id="CHEBI:57540"/>
        <dbReference type="ChEBI" id="CHEBI:57945"/>
        <dbReference type="EC" id="1.1.1.1"/>
    </reaction>
</comment>
<organism evidence="11 12">
    <name type="scientific">Streptomyces acidicola</name>
    <dbReference type="NCBI Taxonomy" id="2596892"/>
    <lineage>
        <taxon>Bacteria</taxon>
        <taxon>Bacillati</taxon>
        <taxon>Actinomycetota</taxon>
        <taxon>Actinomycetes</taxon>
        <taxon>Kitasatosporales</taxon>
        <taxon>Streptomycetaceae</taxon>
        <taxon>Streptomyces</taxon>
    </lineage>
</organism>
<sequence length="312" mass="31973">MKAWQFTAVGKPLTRNDIPEPEAGTGEIVIDVKAVGLCHSDVGFLDGTLTSLLPFRPITLGHEIAGVVASTGPGARRFAVGDRVAVPAAIEGPGTSSNGGFQPKVAVRENLAIPLPDGIAWDQAAAATDAGLTSYHAMIVQGAVTAGTKVGVIGFGGLGSLGAQIALAVGAEVFVVEKNEKVHAFARELGVTDVAADMAAFADKKLDVIVDFAGFGTTTNAAVEAVRRDGRVVLVGLGVGEGTINLQALTLNQVMLTGSQAGTPEDCQAVLQLIADGKVTSRITHIGFDQIGDGIGKLERGEVIGRLVVLYD</sequence>
<keyword evidence="4 9" id="KW-0479">Metal-binding</keyword>
<feature type="domain" description="Enoyl reductase (ER)" evidence="10">
    <location>
        <begin position="10"/>
        <end position="309"/>
    </location>
</feature>
<dbReference type="InterPro" id="IPR036291">
    <property type="entry name" value="NAD(P)-bd_dom_sf"/>
</dbReference>
<evidence type="ECO:0000256" key="3">
    <source>
        <dbReference type="ARBA" id="ARBA00013190"/>
    </source>
</evidence>
<dbReference type="SUPFAM" id="SSF51735">
    <property type="entry name" value="NAD(P)-binding Rossmann-fold domains"/>
    <property type="match status" value="1"/>
</dbReference>
<evidence type="ECO:0000256" key="5">
    <source>
        <dbReference type="ARBA" id="ARBA00022833"/>
    </source>
</evidence>
<dbReference type="GO" id="GO:0004022">
    <property type="term" value="F:alcohol dehydrogenase (NAD+) activity"/>
    <property type="evidence" value="ECO:0007669"/>
    <property type="project" value="UniProtKB-EC"/>
</dbReference>
<dbReference type="SMART" id="SM00829">
    <property type="entry name" value="PKS_ER"/>
    <property type="match status" value="1"/>
</dbReference>
<dbReference type="InterPro" id="IPR002328">
    <property type="entry name" value="ADH_Zn_CS"/>
</dbReference>
<evidence type="ECO:0000256" key="2">
    <source>
        <dbReference type="ARBA" id="ARBA00008072"/>
    </source>
</evidence>
<keyword evidence="12" id="KW-1185">Reference proteome</keyword>
<evidence type="ECO:0000256" key="4">
    <source>
        <dbReference type="ARBA" id="ARBA00022723"/>
    </source>
</evidence>
<dbReference type="PANTHER" id="PTHR42940">
    <property type="entry name" value="ALCOHOL DEHYDROGENASE 1-RELATED"/>
    <property type="match status" value="1"/>
</dbReference>
<keyword evidence="5 9" id="KW-0862">Zinc</keyword>
<reference evidence="11 12" key="1">
    <citation type="submission" date="2019-09" db="EMBL/GenBank/DDBJ databases">
        <authorList>
            <person name="Duangmal K."/>
            <person name="Teo W.F.A."/>
            <person name="Lipun K."/>
        </authorList>
    </citation>
    <scope>NUCLEOTIDE SEQUENCE [LARGE SCALE GENOMIC DNA]</scope>
    <source>
        <strain evidence="11 12">K1PN6</strain>
    </source>
</reference>
<comment type="cofactor">
    <cofactor evidence="1 9">
        <name>Zn(2+)</name>
        <dbReference type="ChEBI" id="CHEBI:29105"/>
    </cofactor>
</comment>
<name>A0A5N8WPI2_9ACTN</name>
<evidence type="ECO:0000259" key="10">
    <source>
        <dbReference type="SMART" id="SM00829"/>
    </source>
</evidence>
<evidence type="ECO:0000256" key="8">
    <source>
        <dbReference type="ARBA" id="ARBA00049243"/>
    </source>
</evidence>
<dbReference type="GO" id="GO:0008270">
    <property type="term" value="F:zinc ion binding"/>
    <property type="evidence" value="ECO:0007669"/>
    <property type="project" value="InterPro"/>
</dbReference>
<comment type="similarity">
    <text evidence="2 9">Belongs to the zinc-containing alcohol dehydrogenase family.</text>
</comment>
<dbReference type="InterPro" id="IPR011032">
    <property type="entry name" value="GroES-like_sf"/>
</dbReference>
<dbReference type="Pfam" id="PF00107">
    <property type="entry name" value="ADH_zinc_N"/>
    <property type="match status" value="1"/>
</dbReference>
<evidence type="ECO:0000313" key="12">
    <source>
        <dbReference type="Proteomes" id="UP000373149"/>
    </source>
</evidence>
<dbReference type="InterPro" id="IPR013149">
    <property type="entry name" value="ADH-like_C"/>
</dbReference>
<dbReference type="SUPFAM" id="SSF50129">
    <property type="entry name" value="GroES-like"/>
    <property type="match status" value="1"/>
</dbReference>
<comment type="caution">
    <text evidence="11">The sequence shown here is derived from an EMBL/GenBank/DDBJ whole genome shotgun (WGS) entry which is preliminary data.</text>
</comment>
<dbReference type="Gene3D" id="3.90.180.10">
    <property type="entry name" value="Medium-chain alcohol dehydrogenases, catalytic domain"/>
    <property type="match status" value="1"/>
</dbReference>
<dbReference type="InterPro" id="IPR020843">
    <property type="entry name" value="ER"/>
</dbReference>
<evidence type="ECO:0000256" key="6">
    <source>
        <dbReference type="ARBA" id="ARBA00023002"/>
    </source>
</evidence>
<keyword evidence="6" id="KW-0560">Oxidoreductase</keyword>
<dbReference type="PANTHER" id="PTHR42940:SF8">
    <property type="entry name" value="VACUOLAR PROTEIN SORTING-ASSOCIATED PROTEIN 11"/>
    <property type="match status" value="1"/>
</dbReference>
<evidence type="ECO:0000313" key="11">
    <source>
        <dbReference type="EMBL" id="MPY48145.1"/>
    </source>
</evidence>
<evidence type="ECO:0000256" key="9">
    <source>
        <dbReference type="RuleBase" id="RU361277"/>
    </source>
</evidence>
<evidence type="ECO:0000256" key="1">
    <source>
        <dbReference type="ARBA" id="ARBA00001947"/>
    </source>
</evidence>
<comment type="catalytic activity">
    <reaction evidence="7">
        <text>a secondary alcohol + NAD(+) = a ketone + NADH + H(+)</text>
        <dbReference type="Rhea" id="RHEA:10740"/>
        <dbReference type="ChEBI" id="CHEBI:15378"/>
        <dbReference type="ChEBI" id="CHEBI:17087"/>
        <dbReference type="ChEBI" id="CHEBI:35681"/>
        <dbReference type="ChEBI" id="CHEBI:57540"/>
        <dbReference type="ChEBI" id="CHEBI:57945"/>
        <dbReference type="EC" id="1.1.1.1"/>
    </reaction>
</comment>
<dbReference type="EC" id="1.1.1.1" evidence="3"/>
<dbReference type="GO" id="GO:0005737">
    <property type="term" value="C:cytoplasm"/>
    <property type="evidence" value="ECO:0007669"/>
    <property type="project" value="TreeGrafter"/>
</dbReference>
<dbReference type="CDD" id="cd08254">
    <property type="entry name" value="hydroxyacyl_CoA_DH"/>
    <property type="match status" value="1"/>
</dbReference>
<dbReference type="Proteomes" id="UP000373149">
    <property type="component" value="Unassembled WGS sequence"/>
</dbReference>
<dbReference type="Pfam" id="PF08240">
    <property type="entry name" value="ADH_N"/>
    <property type="match status" value="1"/>
</dbReference>
<evidence type="ECO:0000256" key="7">
    <source>
        <dbReference type="ARBA" id="ARBA00049164"/>
    </source>
</evidence>
<accession>A0A5N8WPI2</accession>
<proteinExistence type="inferred from homology"/>